<feature type="domain" description="SPOR" evidence="2">
    <location>
        <begin position="157"/>
        <end position="237"/>
    </location>
</feature>
<reference evidence="3 4" key="1">
    <citation type="submission" date="2023-01" db="EMBL/GenBank/DDBJ databases">
        <title>Novel species of the genus Vogesella isolated from rivers.</title>
        <authorList>
            <person name="Lu H."/>
        </authorList>
    </citation>
    <scope>NUCLEOTIDE SEQUENCE [LARGE SCALE GENOMIC DNA]</scope>
    <source>
        <strain evidence="3 4">LYT5W</strain>
    </source>
</reference>
<dbReference type="InterPro" id="IPR036680">
    <property type="entry name" value="SPOR-like_sf"/>
</dbReference>
<evidence type="ECO:0000256" key="1">
    <source>
        <dbReference type="SAM" id="Phobius"/>
    </source>
</evidence>
<organism evidence="3 4">
    <name type="scientific">Vogesella margarita</name>
    <dbReference type="NCBI Taxonomy" id="2984199"/>
    <lineage>
        <taxon>Bacteria</taxon>
        <taxon>Pseudomonadati</taxon>
        <taxon>Pseudomonadota</taxon>
        <taxon>Betaproteobacteria</taxon>
        <taxon>Neisseriales</taxon>
        <taxon>Chromobacteriaceae</taxon>
        <taxon>Vogesella</taxon>
    </lineage>
</organism>
<keyword evidence="4" id="KW-1185">Reference proteome</keyword>
<name>A0ABT5IPV1_9NEIS</name>
<dbReference type="SUPFAM" id="SSF110997">
    <property type="entry name" value="Sporulation related repeat"/>
    <property type="match status" value="1"/>
</dbReference>
<sequence length="240" mass="25147">MNPRVVGNTLHLVSFMSNRDLKQVRSAPRKPSGSSKGGGGMMAGVLVGLIVGVGVAIGVAFYMNKASVPYSNLERLQAARGTASEPVAEVLAPGAKLDTAQPAPVVTAPKAAASQSAAVAPKDDEQRFDFYKILPGQLEAVPVDPAQGTDARAERPTATPAKIYLQAGAFNNESDADNMKAKLALMGVEANILSSNVPGKGLIHRVRIGPFERAADVDALRQRLRQDGIDVVVVKLSAKQ</sequence>
<dbReference type="Gene3D" id="3.30.70.1070">
    <property type="entry name" value="Sporulation related repeat"/>
    <property type="match status" value="1"/>
</dbReference>
<gene>
    <name evidence="3" type="ORF">PQU96_10725</name>
</gene>
<comment type="caution">
    <text evidence="3">The sequence shown here is derived from an EMBL/GenBank/DDBJ whole genome shotgun (WGS) entry which is preliminary data.</text>
</comment>
<dbReference type="PROSITE" id="PS51724">
    <property type="entry name" value="SPOR"/>
    <property type="match status" value="1"/>
</dbReference>
<dbReference type="PANTHER" id="PTHR38687">
    <property type="entry name" value="CELL DIVISION PROTEIN DEDD-RELATED"/>
    <property type="match status" value="1"/>
</dbReference>
<keyword evidence="1" id="KW-1133">Transmembrane helix</keyword>
<keyword evidence="1" id="KW-0812">Transmembrane</keyword>
<protein>
    <submittedName>
        <fullName evidence="3">SPOR domain-containing protein</fullName>
    </submittedName>
</protein>
<accession>A0ABT5IPV1</accession>
<dbReference type="Proteomes" id="UP001222030">
    <property type="component" value="Unassembled WGS sequence"/>
</dbReference>
<dbReference type="InterPro" id="IPR007730">
    <property type="entry name" value="SPOR-like_dom"/>
</dbReference>
<evidence type="ECO:0000259" key="2">
    <source>
        <dbReference type="PROSITE" id="PS51724"/>
    </source>
</evidence>
<keyword evidence="1" id="KW-0472">Membrane</keyword>
<dbReference type="EMBL" id="JAQQLE010000009">
    <property type="protein sequence ID" value="MDC7714593.1"/>
    <property type="molecule type" value="Genomic_DNA"/>
</dbReference>
<proteinExistence type="predicted"/>
<dbReference type="InterPro" id="IPR052521">
    <property type="entry name" value="Cell_div_SPOR-domain"/>
</dbReference>
<dbReference type="Pfam" id="PF05036">
    <property type="entry name" value="SPOR"/>
    <property type="match status" value="1"/>
</dbReference>
<dbReference type="PANTHER" id="PTHR38687:SF1">
    <property type="entry name" value="CELL DIVISION PROTEIN DEDD"/>
    <property type="match status" value="1"/>
</dbReference>
<feature type="transmembrane region" description="Helical" evidence="1">
    <location>
        <begin position="41"/>
        <end position="63"/>
    </location>
</feature>
<evidence type="ECO:0000313" key="4">
    <source>
        <dbReference type="Proteomes" id="UP001222030"/>
    </source>
</evidence>
<evidence type="ECO:0000313" key="3">
    <source>
        <dbReference type="EMBL" id="MDC7714593.1"/>
    </source>
</evidence>
<dbReference type="RefSeq" id="WP_272772317.1">
    <property type="nucleotide sequence ID" value="NZ_JAQQLE010000009.1"/>
</dbReference>